<dbReference type="GO" id="GO:0033214">
    <property type="term" value="P:siderophore-iron import into cell"/>
    <property type="evidence" value="ECO:0007669"/>
    <property type="project" value="TreeGrafter"/>
</dbReference>
<dbReference type="CDD" id="cd06550">
    <property type="entry name" value="TM_ABC_iron-siderophores_like"/>
    <property type="match status" value="1"/>
</dbReference>
<evidence type="ECO:0000313" key="10">
    <source>
        <dbReference type="Proteomes" id="UP000262969"/>
    </source>
</evidence>
<reference evidence="9 10" key="1">
    <citation type="journal article" date="2018" name="Nat. Biotechnol.">
        <title>A standardized bacterial taxonomy based on genome phylogeny substantially revises the tree of life.</title>
        <authorList>
            <person name="Parks D.H."/>
            <person name="Chuvochina M."/>
            <person name="Waite D.W."/>
            <person name="Rinke C."/>
            <person name="Skarshewski A."/>
            <person name="Chaumeil P.A."/>
            <person name="Hugenholtz P."/>
        </authorList>
    </citation>
    <scope>NUCLEOTIDE SEQUENCE [LARGE SCALE GENOMIC DNA]</scope>
    <source>
        <strain evidence="9">UBA11728</strain>
    </source>
</reference>
<keyword evidence="4" id="KW-1003">Cell membrane</keyword>
<comment type="similarity">
    <text evidence="2">Belongs to the binding-protein-dependent transport system permease family. FecCD subfamily.</text>
</comment>
<proteinExistence type="inferred from homology"/>
<evidence type="ECO:0000256" key="8">
    <source>
        <dbReference type="SAM" id="Phobius"/>
    </source>
</evidence>
<feature type="transmembrane region" description="Helical" evidence="8">
    <location>
        <begin position="206"/>
        <end position="224"/>
    </location>
</feature>
<evidence type="ECO:0000256" key="5">
    <source>
        <dbReference type="ARBA" id="ARBA00022692"/>
    </source>
</evidence>
<sequence>MRPKRISKEKKCILILVLIVAILCFLFLFLGLTTKNINYFFPRRLRKVLAVFLASYCVGYSAVSFQTITNNKILTPSIIGLDSLYLFLQTLIVFFFGQAGASKLTGLPNYLLSIGLMVLCSFFLFLGMLKGNSKNLYFMVLAGTIFGGLFSGLASFMQALMDPNEFSHVQGKMFASFNQMNTDLLFISIAIVVVIAIVARRDFSKLNALGLGQAGAISLGVPYRRTVFRTLMYIAILTAVSTALVGPITFLGILVVSIARNLVSTYRHEIRVPVAVLLGALALLGGLFFVERILHHSTQISVVINFIGGCYFIYLMLKEGKS</sequence>
<keyword evidence="7 8" id="KW-0472">Membrane</keyword>
<keyword evidence="6 8" id="KW-1133">Transmembrane helix</keyword>
<dbReference type="InterPro" id="IPR000522">
    <property type="entry name" value="ABC_transptr_permease_BtuC"/>
</dbReference>
<dbReference type="Proteomes" id="UP000262969">
    <property type="component" value="Unassembled WGS sequence"/>
</dbReference>
<comment type="subcellular location">
    <subcellularLocation>
        <location evidence="1">Cell membrane</location>
        <topology evidence="1">Multi-pass membrane protein</topology>
    </subcellularLocation>
</comment>
<dbReference type="Gene3D" id="1.10.3470.10">
    <property type="entry name" value="ABC transporter involved in vitamin B12 uptake, BtuC"/>
    <property type="match status" value="1"/>
</dbReference>
<keyword evidence="5 8" id="KW-0812">Transmembrane</keyword>
<feature type="transmembrane region" description="Helical" evidence="8">
    <location>
        <begin position="136"/>
        <end position="160"/>
    </location>
</feature>
<feature type="transmembrane region" description="Helical" evidence="8">
    <location>
        <begin position="45"/>
        <end position="63"/>
    </location>
</feature>
<evidence type="ECO:0000256" key="7">
    <source>
        <dbReference type="ARBA" id="ARBA00023136"/>
    </source>
</evidence>
<name>A0A3D2X3K2_9FIRM</name>
<keyword evidence="3" id="KW-0813">Transport</keyword>
<evidence type="ECO:0000313" key="9">
    <source>
        <dbReference type="EMBL" id="HCL01730.1"/>
    </source>
</evidence>
<evidence type="ECO:0000256" key="3">
    <source>
        <dbReference type="ARBA" id="ARBA00022448"/>
    </source>
</evidence>
<dbReference type="EMBL" id="DPVV01000168">
    <property type="protein sequence ID" value="HCL01730.1"/>
    <property type="molecule type" value="Genomic_DNA"/>
</dbReference>
<feature type="transmembrane region" description="Helical" evidence="8">
    <location>
        <begin position="270"/>
        <end position="290"/>
    </location>
</feature>
<evidence type="ECO:0000256" key="1">
    <source>
        <dbReference type="ARBA" id="ARBA00004651"/>
    </source>
</evidence>
<feature type="transmembrane region" description="Helical" evidence="8">
    <location>
        <begin position="84"/>
        <end position="101"/>
    </location>
</feature>
<evidence type="ECO:0000256" key="4">
    <source>
        <dbReference type="ARBA" id="ARBA00022475"/>
    </source>
</evidence>
<feature type="transmembrane region" description="Helical" evidence="8">
    <location>
        <begin position="107"/>
        <end position="129"/>
    </location>
</feature>
<dbReference type="InterPro" id="IPR037294">
    <property type="entry name" value="ABC_BtuC-like"/>
</dbReference>
<protein>
    <submittedName>
        <fullName evidence="9">Iron ABC transporter permease</fullName>
    </submittedName>
</protein>
<dbReference type="PANTHER" id="PTHR30472">
    <property type="entry name" value="FERRIC ENTEROBACTIN TRANSPORT SYSTEM PERMEASE PROTEIN"/>
    <property type="match status" value="1"/>
</dbReference>
<feature type="transmembrane region" description="Helical" evidence="8">
    <location>
        <begin position="180"/>
        <end position="199"/>
    </location>
</feature>
<dbReference type="PANTHER" id="PTHR30472:SF19">
    <property type="entry name" value="PETROBACTIN IMPORT SYSTEM PERMEASE PROTEIN YCLO"/>
    <property type="match status" value="1"/>
</dbReference>
<dbReference type="Pfam" id="PF01032">
    <property type="entry name" value="FecCD"/>
    <property type="match status" value="1"/>
</dbReference>
<dbReference type="AlphaFoldDB" id="A0A3D2X3K2"/>
<feature type="transmembrane region" description="Helical" evidence="8">
    <location>
        <begin position="230"/>
        <end position="258"/>
    </location>
</feature>
<comment type="caution">
    <text evidence="9">The sequence shown here is derived from an EMBL/GenBank/DDBJ whole genome shotgun (WGS) entry which is preliminary data.</text>
</comment>
<evidence type="ECO:0000256" key="6">
    <source>
        <dbReference type="ARBA" id="ARBA00022989"/>
    </source>
</evidence>
<evidence type="ECO:0000256" key="2">
    <source>
        <dbReference type="ARBA" id="ARBA00007935"/>
    </source>
</evidence>
<feature type="transmembrane region" description="Helical" evidence="8">
    <location>
        <begin position="296"/>
        <end position="317"/>
    </location>
</feature>
<dbReference type="GO" id="GO:0022857">
    <property type="term" value="F:transmembrane transporter activity"/>
    <property type="evidence" value="ECO:0007669"/>
    <property type="project" value="InterPro"/>
</dbReference>
<accession>A0A3D2X3K2</accession>
<organism evidence="9 10">
    <name type="scientific">Lachnoclostridium phytofermentans</name>
    <dbReference type="NCBI Taxonomy" id="66219"/>
    <lineage>
        <taxon>Bacteria</taxon>
        <taxon>Bacillati</taxon>
        <taxon>Bacillota</taxon>
        <taxon>Clostridia</taxon>
        <taxon>Lachnospirales</taxon>
        <taxon>Lachnospiraceae</taxon>
    </lineage>
</organism>
<dbReference type="SUPFAM" id="SSF81345">
    <property type="entry name" value="ABC transporter involved in vitamin B12 uptake, BtuC"/>
    <property type="match status" value="1"/>
</dbReference>
<dbReference type="GO" id="GO:0005886">
    <property type="term" value="C:plasma membrane"/>
    <property type="evidence" value="ECO:0007669"/>
    <property type="project" value="UniProtKB-SubCell"/>
</dbReference>
<gene>
    <name evidence="9" type="ORF">DHW61_04830</name>
</gene>
<feature type="transmembrane region" description="Helical" evidence="8">
    <location>
        <begin position="12"/>
        <end position="33"/>
    </location>
</feature>